<accession>F7VWI5</accession>
<evidence type="ECO:0000256" key="2">
    <source>
        <dbReference type="SAM" id="Phobius"/>
    </source>
</evidence>
<evidence type="ECO:0000256" key="1">
    <source>
        <dbReference type="SAM" id="MobiDB-lite"/>
    </source>
</evidence>
<feature type="transmembrane region" description="Helical" evidence="2">
    <location>
        <begin position="117"/>
        <end position="143"/>
    </location>
</feature>
<evidence type="ECO:0000313" key="3">
    <source>
        <dbReference type="EMBL" id="CCC09753.1"/>
    </source>
</evidence>
<dbReference type="Proteomes" id="UP000001881">
    <property type="component" value="Unassembled WGS sequence"/>
</dbReference>
<dbReference type="VEuPathDB" id="FungiDB:SMAC_03309"/>
<dbReference type="HOGENOM" id="CLU_1723468_0_0_1"/>
<dbReference type="InParanoid" id="F7VWI5"/>
<keyword evidence="2" id="KW-0812">Transmembrane</keyword>
<evidence type="ECO:0000313" key="4">
    <source>
        <dbReference type="Proteomes" id="UP000001881"/>
    </source>
</evidence>
<feature type="transmembrane region" description="Helical" evidence="2">
    <location>
        <begin position="72"/>
        <end position="97"/>
    </location>
</feature>
<reference evidence="3 4" key="1">
    <citation type="journal article" date="2010" name="PLoS Genet.">
        <title>De novo assembly of a 40 Mb eukaryotic genome from short sequence reads: Sordaria macrospora, a model organism for fungal morphogenesis.</title>
        <authorList>
            <person name="Nowrousian M."/>
            <person name="Stajich J."/>
            <person name="Chu M."/>
            <person name="Engh I."/>
            <person name="Espagne E."/>
            <person name="Halliday K."/>
            <person name="Kamerewerd J."/>
            <person name="Kempken F."/>
            <person name="Knab B."/>
            <person name="Kuo H.C."/>
            <person name="Osiewacz H.D."/>
            <person name="Poeggeler S."/>
            <person name="Read N."/>
            <person name="Seiler S."/>
            <person name="Smith K."/>
            <person name="Zickler D."/>
            <person name="Kueck U."/>
            <person name="Freitag M."/>
        </authorList>
    </citation>
    <scope>NUCLEOTIDE SEQUENCE [LARGE SCALE GENOMIC DNA]</scope>
    <source>
        <strain evidence="4">ATCC MYA-333 / DSM 997 / K(L3346) / K-hell</strain>
        <tissue evidence="3">Mycelium</tissue>
    </source>
</reference>
<sequence length="152" mass="16624">MKESGSEGGIGGGRRQEVRDKRSEFNAPSFLSFPSKHGVHYHQDPEGALPPTPAFDENESISWTDLPSKTQLLILSLCGLSSRLSNVLILPYLFHLVRSAVSTSSTLDLSTDNDDFVAYYTSIPTTALASTYAGVLVAAFRWLNYLFFSSLG</sequence>
<proteinExistence type="predicted"/>
<gene>
    <name evidence="3" type="ORF">SMAC_03309</name>
</gene>
<dbReference type="AlphaFoldDB" id="F7VWI5"/>
<feature type="region of interest" description="Disordered" evidence="1">
    <location>
        <begin position="1"/>
        <end position="56"/>
    </location>
</feature>
<protein>
    <submittedName>
        <fullName evidence="3">WGS project CABT00000000 data, contig 2.10</fullName>
    </submittedName>
</protein>
<keyword evidence="2" id="KW-1133">Transmembrane helix</keyword>
<comment type="caution">
    <text evidence="3">The sequence shown here is derived from an EMBL/GenBank/DDBJ whole genome shotgun (WGS) entry which is preliminary data.</text>
</comment>
<feature type="compositionally biased region" description="Basic and acidic residues" evidence="1">
    <location>
        <begin position="14"/>
        <end position="24"/>
    </location>
</feature>
<name>F7VWI5_SORMK</name>
<organism evidence="3 4">
    <name type="scientific">Sordaria macrospora (strain ATCC MYA-333 / DSM 997 / K(L3346) / K-hell)</name>
    <dbReference type="NCBI Taxonomy" id="771870"/>
    <lineage>
        <taxon>Eukaryota</taxon>
        <taxon>Fungi</taxon>
        <taxon>Dikarya</taxon>
        <taxon>Ascomycota</taxon>
        <taxon>Pezizomycotina</taxon>
        <taxon>Sordariomycetes</taxon>
        <taxon>Sordariomycetidae</taxon>
        <taxon>Sordariales</taxon>
        <taxon>Sordariaceae</taxon>
        <taxon>Sordaria</taxon>
    </lineage>
</organism>
<dbReference type="EMBL" id="CABT02000010">
    <property type="protein sequence ID" value="CCC09753.1"/>
    <property type="molecule type" value="Genomic_DNA"/>
</dbReference>
<keyword evidence="4" id="KW-1185">Reference proteome</keyword>
<keyword evidence="2" id="KW-0472">Membrane</keyword>
<feature type="compositionally biased region" description="Gly residues" evidence="1">
    <location>
        <begin position="1"/>
        <end position="13"/>
    </location>
</feature>